<reference evidence="2" key="1">
    <citation type="journal article" date="2023" name="Hortic. Res.">
        <title>A chromosome-level phased genome enabling allele-level studies in sweet orange: a case study on citrus Huanglongbing tolerance.</title>
        <authorList>
            <person name="Wu B."/>
            <person name="Yu Q."/>
            <person name="Deng Z."/>
            <person name="Duan Y."/>
            <person name="Luo F."/>
            <person name="Gmitter F. Jr."/>
        </authorList>
    </citation>
    <scope>NUCLEOTIDE SEQUENCE [LARGE SCALE GENOMIC DNA]</scope>
    <source>
        <strain evidence="2">cv. Valencia</strain>
    </source>
</reference>
<sequence>MQPLFNAFANQTQSNSSTSTLPQMQAFRPNMLQNSVPMQPQTGIMNPQVPFPLSNSNMPATAPLMNQNNFMNASNPLLIAQSNHLGLPQLGHMFPVHGNFGNMPLNVSQGQIFGPNLSNLPQQFNQNMGFSNGQMCLQSVNQLLSMQMSNPCLFGNPQFGLVNQNQQNFVQPIKDVSGNNTLKSCSSEPRQGRNLQPSAFMRSQLPLVNLCLLLFLQRNFVQNGQGFRNLTFIKRIMGRENLGFIMIKNLKCIGFPYVRKQLKLVGGVRIEAILLETVGESQLHNDQSDSGAIAIILQNFGDMLIFGNNNPSLTRPHGHGNGKAIKFGLANQMNQPQEKKRKSLALTYTEQEVKQWCEERRKNYPTKANINKKLTEKQSNSDVIDKEAKMRREQLKEILAKQAELGVEVAEIPSYYLLDSKKQVRARVENTMPLNKRGRFQNNYDKRGRYKRKDQFSKEQKLADKDSSNTSSFNKKKPTLLQKLLSADVKRDKSHLLQTFRFMAINSFFKDWPEKPVNFPLVMVKDGGAAGEVIEEKSLLLGEEDSEGKGRRMVEHFEHDENRERMHHNIQGFEDENDDEEEEDNDNGEQMKVYIAGKGNTNDEHVRLEEEEGEIID</sequence>
<protein>
    <submittedName>
        <fullName evidence="1">NUFIP1 domain-containing protein</fullName>
    </submittedName>
</protein>
<name>A0ACB8L7I4_CITSI</name>
<gene>
    <name evidence="1" type="ORF">KPL71_011951</name>
</gene>
<proteinExistence type="predicted"/>
<comment type="caution">
    <text evidence="1">The sequence shown here is derived from an EMBL/GenBank/DDBJ whole genome shotgun (WGS) entry which is preliminary data.</text>
</comment>
<dbReference type="Proteomes" id="UP000829398">
    <property type="component" value="Chromosome 4"/>
</dbReference>
<organism evidence="1 2">
    <name type="scientific">Citrus sinensis</name>
    <name type="common">Sweet orange</name>
    <name type="synonym">Citrus aurantium var. sinensis</name>
    <dbReference type="NCBI Taxonomy" id="2711"/>
    <lineage>
        <taxon>Eukaryota</taxon>
        <taxon>Viridiplantae</taxon>
        <taxon>Streptophyta</taxon>
        <taxon>Embryophyta</taxon>
        <taxon>Tracheophyta</taxon>
        <taxon>Spermatophyta</taxon>
        <taxon>Magnoliopsida</taxon>
        <taxon>eudicotyledons</taxon>
        <taxon>Gunneridae</taxon>
        <taxon>Pentapetalae</taxon>
        <taxon>rosids</taxon>
        <taxon>malvids</taxon>
        <taxon>Sapindales</taxon>
        <taxon>Rutaceae</taxon>
        <taxon>Aurantioideae</taxon>
        <taxon>Citrus</taxon>
    </lineage>
</organism>
<evidence type="ECO:0000313" key="1">
    <source>
        <dbReference type="EMBL" id="KAH9769314.1"/>
    </source>
</evidence>
<dbReference type="EMBL" id="CM039173">
    <property type="protein sequence ID" value="KAH9769314.1"/>
    <property type="molecule type" value="Genomic_DNA"/>
</dbReference>
<keyword evidence="2" id="KW-1185">Reference proteome</keyword>
<accession>A0ACB8L7I4</accession>
<evidence type="ECO:0000313" key="2">
    <source>
        <dbReference type="Proteomes" id="UP000829398"/>
    </source>
</evidence>